<comment type="caution">
    <text evidence="2">The sequence shown here is derived from an EMBL/GenBank/DDBJ whole genome shotgun (WGS) entry which is preliminary data.</text>
</comment>
<protein>
    <recommendedName>
        <fullName evidence="1">Pvc16 N-terminal domain-containing protein</fullName>
    </recommendedName>
</protein>
<evidence type="ECO:0000259" key="1">
    <source>
        <dbReference type="Pfam" id="PF14065"/>
    </source>
</evidence>
<sequence length="424" mass="44325">MSNVLAIAAVTTTIRHVLHESLSWLPDPVGGSDVTTLRPAQLAADDGPGTDSAGLNVYLYQVTPNHAWNLSDLPTRSSGGTLTRRPVAAIDLHYLVTAYGDESALEPQRLLARSALALSVTPVLTKDVIEHAIDKYGSGSTAFLDHADLADQAELVKVSPTPLTLEEISKLWGVLGASYLLSQTYTATVVLLEADVPVRSALPVRLRDLDVRTFTQARLEQVVVDGSGPAVAGSTLRLLGAGLLGARTTVVTIGGRRLAPQATSTGNELVVALSDRVPAGAHRLQVAHLQPEDPVSGEPERVTGRSNGVALTVVPRITNVTRPAGLVRVRVVPALHEGQRATVTFGRLTGGLPDDPGVVTVTFPPAPVLVEPADPADPVPPSTLDVVESALTAGTWLVRVSIDGAESIPSATGDEYDTPAVTVP</sequence>
<dbReference type="Proteomes" id="UP000321049">
    <property type="component" value="Unassembled WGS sequence"/>
</dbReference>
<dbReference type="InterPro" id="IPR025351">
    <property type="entry name" value="Pvc16_N"/>
</dbReference>
<dbReference type="AlphaFoldDB" id="A0A511JHK2"/>
<dbReference type="Pfam" id="PF14065">
    <property type="entry name" value="Pvc16_N"/>
    <property type="match status" value="1"/>
</dbReference>
<organism evidence="2 3">
    <name type="scientific">Cellulomonas terrae</name>
    <dbReference type="NCBI Taxonomy" id="311234"/>
    <lineage>
        <taxon>Bacteria</taxon>
        <taxon>Bacillati</taxon>
        <taxon>Actinomycetota</taxon>
        <taxon>Actinomycetes</taxon>
        <taxon>Micrococcales</taxon>
        <taxon>Cellulomonadaceae</taxon>
        <taxon>Cellulomonas</taxon>
    </lineage>
</organism>
<name>A0A511JHK2_9CELL</name>
<evidence type="ECO:0000313" key="3">
    <source>
        <dbReference type="Proteomes" id="UP000321049"/>
    </source>
</evidence>
<proteinExistence type="predicted"/>
<dbReference type="EMBL" id="BJWH01000003">
    <property type="protein sequence ID" value="GEL97436.1"/>
    <property type="molecule type" value="Genomic_DNA"/>
</dbReference>
<dbReference type="RefSeq" id="WP_186814741.1">
    <property type="nucleotide sequence ID" value="NZ_BJWH01000003.1"/>
</dbReference>
<feature type="domain" description="Pvc16 N-terminal" evidence="1">
    <location>
        <begin position="9"/>
        <end position="205"/>
    </location>
</feature>
<gene>
    <name evidence="2" type="ORF">CTE05_09830</name>
</gene>
<reference evidence="2 3" key="1">
    <citation type="submission" date="2019-07" db="EMBL/GenBank/DDBJ databases">
        <title>Whole genome shotgun sequence of Cellulomonas terrae NBRC 100819.</title>
        <authorList>
            <person name="Hosoyama A."/>
            <person name="Uohara A."/>
            <person name="Ohji S."/>
            <person name="Ichikawa N."/>
        </authorList>
    </citation>
    <scope>NUCLEOTIDE SEQUENCE [LARGE SCALE GENOMIC DNA]</scope>
    <source>
        <strain evidence="2 3">NBRC 100819</strain>
    </source>
</reference>
<accession>A0A511JHK2</accession>
<evidence type="ECO:0000313" key="2">
    <source>
        <dbReference type="EMBL" id="GEL97436.1"/>
    </source>
</evidence>
<keyword evidence="3" id="KW-1185">Reference proteome</keyword>